<organism evidence="3 4">
    <name type="scientific">Micromonospora globispora</name>
    <dbReference type="NCBI Taxonomy" id="1450148"/>
    <lineage>
        <taxon>Bacteria</taxon>
        <taxon>Bacillati</taxon>
        <taxon>Actinomycetota</taxon>
        <taxon>Actinomycetes</taxon>
        <taxon>Micromonosporales</taxon>
        <taxon>Micromonosporaceae</taxon>
        <taxon>Micromonospora</taxon>
    </lineage>
</organism>
<feature type="region of interest" description="Disordered" evidence="1">
    <location>
        <begin position="51"/>
        <end position="72"/>
    </location>
</feature>
<comment type="caution">
    <text evidence="3">The sequence shown here is derived from an EMBL/GenBank/DDBJ whole genome shotgun (WGS) entry which is preliminary data.</text>
</comment>
<gene>
    <name evidence="3" type="ORF">DLJ46_28015</name>
</gene>
<keyword evidence="2" id="KW-0472">Membrane</keyword>
<evidence type="ECO:0000256" key="2">
    <source>
        <dbReference type="SAM" id="Phobius"/>
    </source>
</evidence>
<dbReference type="EMBL" id="QGSV01000358">
    <property type="protein sequence ID" value="PWU44075.1"/>
    <property type="molecule type" value="Genomic_DNA"/>
</dbReference>
<sequence>MKAFAASLAAVAALVTLLVWRPEGILSVILALCCVLLGMIAGVTVAAARQAHDVEPPAASPPPGQRAPGGYGVDADTLEALDSRAVRGDSRAVNGISDR</sequence>
<protein>
    <submittedName>
        <fullName evidence="3">Uncharacterized protein</fullName>
    </submittedName>
</protein>
<dbReference type="Proteomes" id="UP000245683">
    <property type="component" value="Unassembled WGS sequence"/>
</dbReference>
<dbReference type="AlphaFoldDB" id="A0A317JTX0"/>
<accession>A0A317JTX0</accession>
<keyword evidence="4" id="KW-1185">Reference proteome</keyword>
<reference evidence="4" key="1">
    <citation type="submission" date="2018-05" db="EMBL/GenBank/DDBJ databases">
        <title>Micromonospora globispora sp. nov. and Micromonospora rugosa sp. nov., isolated from marine sediment.</title>
        <authorList>
            <person name="Carro L."/>
            <person name="Aysel V."/>
            <person name="Cetin D."/>
            <person name="Igual J.M."/>
            <person name="Klenk H.-P."/>
            <person name="Trujillo M.E."/>
            <person name="Sahin N."/>
        </authorList>
    </citation>
    <scope>NUCLEOTIDE SEQUENCE [LARGE SCALE GENOMIC DNA]</scope>
    <source>
        <strain evidence="4">S2904</strain>
    </source>
</reference>
<evidence type="ECO:0000313" key="4">
    <source>
        <dbReference type="Proteomes" id="UP000245683"/>
    </source>
</evidence>
<evidence type="ECO:0000256" key="1">
    <source>
        <dbReference type="SAM" id="MobiDB-lite"/>
    </source>
</evidence>
<evidence type="ECO:0000313" key="3">
    <source>
        <dbReference type="EMBL" id="PWU44075.1"/>
    </source>
</evidence>
<keyword evidence="2" id="KW-0812">Transmembrane</keyword>
<name>A0A317JTX0_9ACTN</name>
<proteinExistence type="predicted"/>
<keyword evidence="2" id="KW-1133">Transmembrane helix</keyword>
<feature type="transmembrane region" description="Helical" evidence="2">
    <location>
        <begin position="28"/>
        <end position="48"/>
    </location>
</feature>